<dbReference type="SUPFAM" id="SSF56112">
    <property type="entry name" value="Protein kinase-like (PK-like)"/>
    <property type="match status" value="1"/>
</dbReference>
<evidence type="ECO:0000256" key="8">
    <source>
        <dbReference type="ARBA" id="ARBA00022840"/>
    </source>
</evidence>
<dbReference type="PROSITE" id="PS50816">
    <property type="entry name" value="NAF"/>
    <property type="match status" value="1"/>
</dbReference>
<evidence type="ECO:0000256" key="3">
    <source>
        <dbReference type="ARBA" id="ARBA00012513"/>
    </source>
</evidence>
<dbReference type="PROSITE" id="PS50011">
    <property type="entry name" value="PROTEIN_KINASE_DOM"/>
    <property type="match status" value="1"/>
</dbReference>
<evidence type="ECO:0000256" key="9">
    <source>
        <dbReference type="ARBA" id="ARBA00023211"/>
    </source>
</evidence>
<dbReference type="PANTHER" id="PTHR43895:SF33">
    <property type="entry name" value="PROTEIN KINASE DOMAIN-CONTAINING PROTEIN"/>
    <property type="match status" value="1"/>
</dbReference>
<dbReference type="GO" id="GO:0004674">
    <property type="term" value="F:protein serine/threonine kinase activity"/>
    <property type="evidence" value="ECO:0007669"/>
    <property type="project" value="UniProtKB-KW"/>
</dbReference>
<keyword evidence="5" id="KW-0808">Transferase</keyword>
<evidence type="ECO:0000256" key="11">
    <source>
        <dbReference type="ARBA" id="ARBA00048679"/>
    </source>
</evidence>
<feature type="binding site" evidence="12">
    <location>
        <position position="62"/>
    </location>
    <ligand>
        <name>ATP</name>
        <dbReference type="ChEBI" id="CHEBI:30616"/>
    </ligand>
</feature>
<evidence type="ECO:0000256" key="10">
    <source>
        <dbReference type="ARBA" id="ARBA00047899"/>
    </source>
</evidence>
<keyword evidence="4 13" id="KW-0723">Serine/threonine-protein kinase</keyword>
<keyword evidence="7" id="KW-0418">Kinase</keyword>
<dbReference type="Gene3D" id="3.30.200.20">
    <property type="entry name" value="Phosphorylase Kinase, domain 1"/>
    <property type="match status" value="1"/>
</dbReference>
<dbReference type="Pfam" id="PF03822">
    <property type="entry name" value="NAF"/>
    <property type="match status" value="1"/>
</dbReference>
<protein>
    <recommendedName>
        <fullName evidence="3">non-specific serine/threonine protein kinase</fullName>
        <ecNumber evidence="3">2.7.11.1</ecNumber>
    </recommendedName>
</protein>
<evidence type="ECO:0000256" key="2">
    <source>
        <dbReference type="ARBA" id="ARBA00006234"/>
    </source>
</evidence>
<reference evidence="16" key="1">
    <citation type="journal article" date="2022" name="Plant J.">
        <title>Strategies of tolerance reflected in two North American maple genomes.</title>
        <authorList>
            <person name="McEvoy S.L."/>
            <person name="Sezen U.U."/>
            <person name="Trouern-Trend A."/>
            <person name="McMahon S.M."/>
            <person name="Schaberg P.G."/>
            <person name="Yang J."/>
            <person name="Wegrzyn J.L."/>
            <person name="Swenson N.G."/>
        </authorList>
    </citation>
    <scope>NUCLEOTIDE SEQUENCE</scope>
    <source>
        <strain evidence="16">NS2018</strain>
    </source>
</reference>
<gene>
    <name evidence="16" type="ORF">LWI29_009690</name>
</gene>
<comment type="catalytic activity">
    <reaction evidence="11">
        <text>L-seryl-[protein] + ATP = O-phospho-L-seryl-[protein] + ADP + H(+)</text>
        <dbReference type="Rhea" id="RHEA:17989"/>
        <dbReference type="Rhea" id="RHEA-COMP:9863"/>
        <dbReference type="Rhea" id="RHEA-COMP:11604"/>
        <dbReference type="ChEBI" id="CHEBI:15378"/>
        <dbReference type="ChEBI" id="CHEBI:29999"/>
        <dbReference type="ChEBI" id="CHEBI:30616"/>
        <dbReference type="ChEBI" id="CHEBI:83421"/>
        <dbReference type="ChEBI" id="CHEBI:456216"/>
        <dbReference type="EC" id="2.7.11.1"/>
    </reaction>
</comment>
<comment type="caution">
    <text evidence="16">The sequence shown here is derived from an EMBL/GenBank/DDBJ whole genome shotgun (WGS) entry which is preliminary data.</text>
</comment>
<dbReference type="SMART" id="SM00220">
    <property type="entry name" value="S_TKc"/>
    <property type="match status" value="1"/>
</dbReference>
<dbReference type="CDD" id="cd12195">
    <property type="entry name" value="CIPK_C"/>
    <property type="match status" value="1"/>
</dbReference>
<dbReference type="FunFam" id="3.30.310.80:FF:000005">
    <property type="entry name" value="Non-specific serine/threonine protein kinase"/>
    <property type="match status" value="1"/>
</dbReference>
<evidence type="ECO:0000259" key="15">
    <source>
        <dbReference type="PROSITE" id="PS50816"/>
    </source>
</evidence>
<comment type="catalytic activity">
    <reaction evidence="10">
        <text>L-threonyl-[protein] + ATP = O-phospho-L-threonyl-[protein] + ADP + H(+)</text>
        <dbReference type="Rhea" id="RHEA:46608"/>
        <dbReference type="Rhea" id="RHEA-COMP:11060"/>
        <dbReference type="Rhea" id="RHEA-COMP:11605"/>
        <dbReference type="ChEBI" id="CHEBI:15378"/>
        <dbReference type="ChEBI" id="CHEBI:30013"/>
        <dbReference type="ChEBI" id="CHEBI:30616"/>
        <dbReference type="ChEBI" id="CHEBI:61977"/>
        <dbReference type="ChEBI" id="CHEBI:456216"/>
        <dbReference type="EC" id="2.7.11.1"/>
    </reaction>
</comment>
<dbReference type="GO" id="GO:0007165">
    <property type="term" value="P:signal transduction"/>
    <property type="evidence" value="ECO:0007669"/>
    <property type="project" value="InterPro"/>
</dbReference>
<dbReference type="PROSITE" id="PS00108">
    <property type="entry name" value="PROTEIN_KINASE_ST"/>
    <property type="match status" value="1"/>
</dbReference>
<dbReference type="FunFam" id="1.10.510.10:FF:000653">
    <property type="entry name" value="Non-specific serine/threonine protein kinase"/>
    <property type="match status" value="1"/>
</dbReference>
<dbReference type="InterPro" id="IPR011009">
    <property type="entry name" value="Kinase-like_dom_sf"/>
</dbReference>
<dbReference type="PROSITE" id="PS00107">
    <property type="entry name" value="PROTEIN_KINASE_ATP"/>
    <property type="match status" value="1"/>
</dbReference>
<dbReference type="AlphaFoldDB" id="A0AA39W8R1"/>
<evidence type="ECO:0000256" key="1">
    <source>
        <dbReference type="ARBA" id="ARBA00001936"/>
    </source>
</evidence>
<keyword evidence="9" id="KW-0464">Manganese</keyword>
<proteinExistence type="inferred from homology"/>
<dbReference type="InterPro" id="IPR000719">
    <property type="entry name" value="Prot_kinase_dom"/>
</dbReference>
<evidence type="ECO:0000313" key="16">
    <source>
        <dbReference type="EMBL" id="KAK0607120.1"/>
    </source>
</evidence>
<feature type="domain" description="NAF" evidence="15">
    <location>
        <begin position="316"/>
        <end position="340"/>
    </location>
</feature>
<dbReference type="PANTHER" id="PTHR43895">
    <property type="entry name" value="CALCIUM/CALMODULIN-DEPENDENT PROTEIN KINASE KINASE-RELATED"/>
    <property type="match status" value="1"/>
</dbReference>
<comment type="cofactor">
    <cofactor evidence="1">
        <name>Mn(2+)</name>
        <dbReference type="ChEBI" id="CHEBI:29035"/>
    </cofactor>
</comment>
<dbReference type="EC" id="2.7.11.1" evidence="3"/>
<dbReference type="EMBL" id="JAUESC010000001">
    <property type="protein sequence ID" value="KAK0607120.1"/>
    <property type="molecule type" value="Genomic_DNA"/>
</dbReference>
<organism evidence="16 17">
    <name type="scientific">Acer saccharum</name>
    <name type="common">Sugar maple</name>
    <dbReference type="NCBI Taxonomy" id="4024"/>
    <lineage>
        <taxon>Eukaryota</taxon>
        <taxon>Viridiplantae</taxon>
        <taxon>Streptophyta</taxon>
        <taxon>Embryophyta</taxon>
        <taxon>Tracheophyta</taxon>
        <taxon>Spermatophyta</taxon>
        <taxon>Magnoliopsida</taxon>
        <taxon>eudicotyledons</taxon>
        <taxon>Gunneridae</taxon>
        <taxon>Pentapetalae</taxon>
        <taxon>rosids</taxon>
        <taxon>malvids</taxon>
        <taxon>Sapindales</taxon>
        <taxon>Sapindaceae</taxon>
        <taxon>Hippocastanoideae</taxon>
        <taxon>Acereae</taxon>
        <taxon>Acer</taxon>
    </lineage>
</organism>
<dbReference type="Gene3D" id="1.10.510.10">
    <property type="entry name" value="Transferase(Phosphotransferase) domain 1"/>
    <property type="match status" value="1"/>
</dbReference>
<evidence type="ECO:0000256" key="4">
    <source>
        <dbReference type="ARBA" id="ARBA00022527"/>
    </source>
</evidence>
<dbReference type="InterPro" id="IPR004041">
    <property type="entry name" value="NAF_dom"/>
</dbReference>
<dbReference type="GO" id="GO:0005524">
    <property type="term" value="F:ATP binding"/>
    <property type="evidence" value="ECO:0007669"/>
    <property type="project" value="UniProtKB-UniRule"/>
</dbReference>
<dbReference type="Gene3D" id="3.30.310.80">
    <property type="entry name" value="Kinase associated domain 1, KA1"/>
    <property type="match status" value="1"/>
</dbReference>
<dbReference type="Pfam" id="PF00069">
    <property type="entry name" value="Pkinase"/>
    <property type="match status" value="1"/>
</dbReference>
<evidence type="ECO:0000259" key="14">
    <source>
        <dbReference type="PROSITE" id="PS50011"/>
    </source>
</evidence>
<evidence type="ECO:0000256" key="7">
    <source>
        <dbReference type="ARBA" id="ARBA00022777"/>
    </source>
</evidence>
<keyword evidence="8 12" id="KW-0067">ATP-binding</keyword>
<name>A0AA39W8R1_ACESA</name>
<evidence type="ECO:0000256" key="12">
    <source>
        <dbReference type="PROSITE-ProRule" id="PRU10141"/>
    </source>
</evidence>
<dbReference type="InterPro" id="IPR018451">
    <property type="entry name" value="NAF/FISL_domain"/>
</dbReference>
<feature type="domain" description="Protein kinase" evidence="14">
    <location>
        <begin position="29"/>
        <end position="284"/>
    </location>
</feature>
<reference evidence="16" key="2">
    <citation type="submission" date="2023-06" db="EMBL/GenBank/DDBJ databases">
        <authorList>
            <person name="Swenson N.G."/>
            <person name="Wegrzyn J.L."/>
            <person name="Mcevoy S.L."/>
        </authorList>
    </citation>
    <scope>NUCLEOTIDE SEQUENCE</scope>
    <source>
        <strain evidence="16">NS2018</strain>
        <tissue evidence="16">Leaf</tissue>
    </source>
</reference>
<dbReference type="InterPro" id="IPR008271">
    <property type="entry name" value="Ser/Thr_kinase_AS"/>
</dbReference>
<accession>A0AA39W8R1</accession>
<evidence type="ECO:0000256" key="13">
    <source>
        <dbReference type="RuleBase" id="RU000304"/>
    </source>
</evidence>
<evidence type="ECO:0000256" key="6">
    <source>
        <dbReference type="ARBA" id="ARBA00022741"/>
    </source>
</evidence>
<evidence type="ECO:0000313" key="17">
    <source>
        <dbReference type="Proteomes" id="UP001168877"/>
    </source>
</evidence>
<dbReference type="Proteomes" id="UP001168877">
    <property type="component" value="Unassembled WGS sequence"/>
</dbReference>
<dbReference type="InterPro" id="IPR017441">
    <property type="entry name" value="Protein_kinase_ATP_BS"/>
</dbReference>
<evidence type="ECO:0000256" key="5">
    <source>
        <dbReference type="ARBA" id="ARBA00022679"/>
    </source>
</evidence>
<sequence length="455" mass="50532">MEPGAAPLPPPPPPPPQPQTASTLLLNKYQMGRLLGRGSFAKVHQARSIADGSVVAVKIIKKDKSLNPAMESLIVREVAAMRRLQHHPNVLKIHEVMATKSKIYLVMEYASGGELFAKVLRRGRLTESAARRYFQQLVSALHFCHQNGVAHRDVKPQNLLLDQNGNLKVSDFGLSALPEQLKDGLLHTACGTPAYTAPEVVCRRGYDGAKADAWSCGVILYVLLAGYLPFEDSNLVTMYKKIQKREYKFPSWISRQARSIIFQLLDPNPNTRMSIEAVMDQSWFKKLLQLKQEQETNSFLETNLEKSKDGKLDTVSGMVPLNAFDIISLSSGLDLSGLFEVQKRKEKRFTTTEKVERVVERVREIGEKMGYRVEKGKSNGVVGLGKLGRVMLLAEILEIAPEMLVVELKVVGGGGGGDVGGVGVEFEELHWEDLQVGLQDIVHSWHKTDVNVMVV</sequence>
<keyword evidence="17" id="KW-1185">Reference proteome</keyword>
<keyword evidence="6 12" id="KW-0547">Nucleotide-binding</keyword>
<comment type="similarity">
    <text evidence="2">Belongs to the protein kinase superfamily. CAMK Ser/Thr protein kinase family. SNF1 subfamily.</text>
</comment>
<dbReference type="FunFam" id="3.30.200.20:FF:000627">
    <property type="entry name" value="Non-specific serine/threonine protein kinase"/>
    <property type="match status" value="1"/>
</dbReference>